<dbReference type="GO" id="GO:0019843">
    <property type="term" value="F:rRNA binding"/>
    <property type="evidence" value="ECO:0007669"/>
    <property type="project" value="UniProtKB-UniRule"/>
</dbReference>
<evidence type="ECO:0000256" key="7">
    <source>
        <dbReference type="SAM" id="MobiDB-lite"/>
    </source>
</evidence>
<evidence type="ECO:0000256" key="4">
    <source>
        <dbReference type="ARBA" id="ARBA00023274"/>
    </source>
</evidence>
<comment type="caution">
    <text evidence="8">The sequence shown here is derived from an EMBL/GenBank/DDBJ whole genome shotgun (WGS) entry which is preliminary data.</text>
</comment>
<dbReference type="Pfam" id="PF01649">
    <property type="entry name" value="Ribosomal_S20p"/>
    <property type="match status" value="1"/>
</dbReference>
<keyword evidence="3 6" id="KW-0689">Ribosomal protein</keyword>
<feature type="compositionally biased region" description="Basic and acidic residues" evidence="7">
    <location>
        <begin position="16"/>
        <end position="28"/>
    </location>
</feature>
<comment type="similarity">
    <text evidence="6">Belongs to the bacterial ribosomal protein bS20 family.</text>
</comment>
<evidence type="ECO:0000256" key="6">
    <source>
        <dbReference type="HAMAP-Rule" id="MF_00500"/>
    </source>
</evidence>
<keyword evidence="1 6" id="KW-0699">rRNA-binding</keyword>
<feature type="region of interest" description="Disordered" evidence="7">
    <location>
        <begin position="1"/>
        <end position="28"/>
    </location>
</feature>
<dbReference type="EMBL" id="MFJJ01000010">
    <property type="protein sequence ID" value="OGG14943.1"/>
    <property type="molecule type" value="Genomic_DNA"/>
</dbReference>
<dbReference type="GO" id="GO:0005840">
    <property type="term" value="C:ribosome"/>
    <property type="evidence" value="ECO:0007669"/>
    <property type="project" value="UniProtKB-KW"/>
</dbReference>
<gene>
    <name evidence="6" type="primary">rpsT</name>
    <name evidence="8" type="ORF">A2875_03200</name>
</gene>
<dbReference type="HAMAP" id="MF_00500">
    <property type="entry name" value="Ribosomal_bS20"/>
    <property type="match status" value="1"/>
</dbReference>
<dbReference type="SUPFAM" id="SSF46992">
    <property type="entry name" value="Ribosomal protein S20"/>
    <property type="match status" value="1"/>
</dbReference>
<comment type="function">
    <text evidence="6">Binds directly to 16S ribosomal RNA.</text>
</comment>
<dbReference type="InterPro" id="IPR036510">
    <property type="entry name" value="Ribosomal_bS20_sf"/>
</dbReference>
<evidence type="ECO:0000313" key="9">
    <source>
        <dbReference type="Proteomes" id="UP000177416"/>
    </source>
</evidence>
<reference evidence="8 9" key="1">
    <citation type="journal article" date="2016" name="Nat. Commun.">
        <title>Thousands of microbial genomes shed light on interconnected biogeochemical processes in an aquifer system.</title>
        <authorList>
            <person name="Anantharaman K."/>
            <person name="Brown C.T."/>
            <person name="Hug L.A."/>
            <person name="Sharon I."/>
            <person name="Castelle C.J."/>
            <person name="Probst A.J."/>
            <person name="Thomas B.C."/>
            <person name="Singh A."/>
            <person name="Wilkins M.J."/>
            <person name="Karaoz U."/>
            <person name="Brodie E.L."/>
            <person name="Williams K.H."/>
            <person name="Hubbard S.S."/>
            <person name="Banfield J.F."/>
        </authorList>
    </citation>
    <scope>NUCLEOTIDE SEQUENCE [LARGE SCALE GENOMIC DNA]</scope>
</reference>
<name>A0A1F5ZRD6_9BACT</name>
<accession>A0A1F5ZRD6</accession>
<evidence type="ECO:0000256" key="2">
    <source>
        <dbReference type="ARBA" id="ARBA00022884"/>
    </source>
</evidence>
<dbReference type="GO" id="GO:1990904">
    <property type="term" value="C:ribonucleoprotein complex"/>
    <property type="evidence" value="ECO:0007669"/>
    <property type="project" value="UniProtKB-KW"/>
</dbReference>
<dbReference type="NCBIfam" id="TIGR00029">
    <property type="entry name" value="S20"/>
    <property type="match status" value="1"/>
</dbReference>
<evidence type="ECO:0000256" key="1">
    <source>
        <dbReference type="ARBA" id="ARBA00022730"/>
    </source>
</evidence>
<proteinExistence type="inferred from homology"/>
<dbReference type="GO" id="GO:0003735">
    <property type="term" value="F:structural constituent of ribosome"/>
    <property type="evidence" value="ECO:0007669"/>
    <property type="project" value="InterPro"/>
</dbReference>
<keyword evidence="4 6" id="KW-0687">Ribonucleoprotein</keyword>
<evidence type="ECO:0000256" key="3">
    <source>
        <dbReference type="ARBA" id="ARBA00022980"/>
    </source>
</evidence>
<evidence type="ECO:0000256" key="5">
    <source>
        <dbReference type="ARBA" id="ARBA00035136"/>
    </source>
</evidence>
<sequence length="79" mass="9132">MPITKQAIKKMRSDRRRTDRNANTRESVRSAVKLVRKSPNAKNLAKAFMMLDKATNRHVIHKNTSARLKTRLSKLAKFV</sequence>
<dbReference type="AlphaFoldDB" id="A0A1F5ZRD6"/>
<dbReference type="Gene3D" id="1.20.58.110">
    <property type="entry name" value="Ribosomal protein S20"/>
    <property type="match status" value="1"/>
</dbReference>
<dbReference type="Proteomes" id="UP000177416">
    <property type="component" value="Unassembled WGS sequence"/>
</dbReference>
<protein>
    <recommendedName>
        <fullName evidence="5 6">Small ribosomal subunit protein bS20</fullName>
    </recommendedName>
</protein>
<keyword evidence="2 6" id="KW-0694">RNA-binding</keyword>
<organism evidence="8 9">
    <name type="scientific">Candidatus Gottesmanbacteria bacterium RIFCSPHIGHO2_01_FULL_46_14</name>
    <dbReference type="NCBI Taxonomy" id="1798380"/>
    <lineage>
        <taxon>Bacteria</taxon>
        <taxon>Candidatus Gottesmaniibacteriota</taxon>
    </lineage>
</organism>
<evidence type="ECO:0000313" key="8">
    <source>
        <dbReference type="EMBL" id="OGG14943.1"/>
    </source>
</evidence>
<dbReference type="GO" id="GO:0006412">
    <property type="term" value="P:translation"/>
    <property type="evidence" value="ECO:0007669"/>
    <property type="project" value="UniProtKB-UniRule"/>
</dbReference>
<dbReference type="InterPro" id="IPR002583">
    <property type="entry name" value="Ribosomal_bS20"/>
</dbReference>